<gene>
    <name evidence="2" type="ORF">MSEN_31270</name>
</gene>
<accession>A0A7I9XPY1</accession>
<name>A0A7I9XPY1_9MYCO</name>
<dbReference type="InterPro" id="IPR016793">
    <property type="entry name" value="UCP021591"/>
</dbReference>
<feature type="signal peptide" evidence="1">
    <location>
        <begin position="1"/>
        <end position="25"/>
    </location>
</feature>
<evidence type="ECO:0008006" key="4">
    <source>
        <dbReference type="Google" id="ProtNLM"/>
    </source>
</evidence>
<evidence type="ECO:0000256" key="1">
    <source>
        <dbReference type="SAM" id="SignalP"/>
    </source>
</evidence>
<organism evidence="2 3">
    <name type="scientific">Mycolicibacter senuensis</name>
    <dbReference type="NCBI Taxonomy" id="386913"/>
    <lineage>
        <taxon>Bacteria</taxon>
        <taxon>Bacillati</taxon>
        <taxon>Actinomycetota</taxon>
        <taxon>Actinomycetes</taxon>
        <taxon>Mycobacteriales</taxon>
        <taxon>Mycobacteriaceae</taxon>
        <taxon>Mycolicibacter</taxon>
    </lineage>
</organism>
<comment type="caution">
    <text evidence="2">The sequence shown here is derived from an EMBL/GenBank/DDBJ whole genome shotgun (WGS) entry which is preliminary data.</text>
</comment>
<dbReference type="PIRSF" id="PIRSF021591">
    <property type="entry name" value="UCP021591"/>
    <property type="match status" value="1"/>
</dbReference>
<dbReference type="AlphaFoldDB" id="A0A7I9XPY1"/>
<evidence type="ECO:0000313" key="3">
    <source>
        <dbReference type="Proteomes" id="UP000465263"/>
    </source>
</evidence>
<dbReference type="EMBL" id="BLKV01000002">
    <property type="protein sequence ID" value="GFG71407.1"/>
    <property type="molecule type" value="Genomic_DNA"/>
</dbReference>
<proteinExistence type="predicted"/>
<evidence type="ECO:0000313" key="2">
    <source>
        <dbReference type="EMBL" id="GFG71407.1"/>
    </source>
</evidence>
<protein>
    <recommendedName>
        <fullName evidence="4">Secreted protein</fullName>
    </recommendedName>
</protein>
<keyword evidence="1" id="KW-0732">Signal</keyword>
<feature type="chain" id="PRO_5029822606" description="Secreted protein" evidence="1">
    <location>
        <begin position="26"/>
        <end position="136"/>
    </location>
</feature>
<dbReference type="OrthoDB" id="4637404at2"/>
<dbReference type="Proteomes" id="UP000465263">
    <property type="component" value="Unassembled WGS sequence"/>
</dbReference>
<reference evidence="2 3" key="1">
    <citation type="journal article" date="2019" name="Emerg. Microbes Infect.">
        <title>Comprehensive subspecies identification of 175 nontuberculous mycobacteria species based on 7547 genomic profiles.</title>
        <authorList>
            <person name="Matsumoto Y."/>
            <person name="Kinjo T."/>
            <person name="Motooka D."/>
            <person name="Nabeya D."/>
            <person name="Jung N."/>
            <person name="Uechi K."/>
            <person name="Horii T."/>
            <person name="Iida T."/>
            <person name="Fujita J."/>
            <person name="Nakamura S."/>
        </authorList>
    </citation>
    <scope>NUCLEOTIDE SEQUENCE [LARGE SCALE GENOMIC DNA]</scope>
    <source>
        <strain evidence="2 3">JCM 16017</strain>
    </source>
</reference>
<keyword evidence="3" id="KW-1185">Reference proteome</keyword>
<sequence length="136" mass="14388">MIPRLVLLTLLAGAGGLAGAGSGLADPPAGHHVVYTVTAATPVTADIYYRDTDPPTWADYSHNPYEFSPKARVEVGPDKPWVLHATLNDPARWAMVTATSGRLPAEPMFRCELSVDGAVVATADGPKGALCALRHW</sequence>